<dbReference type="EMBL" id="FQZH01000002">
    <property type="protein sequence ID" value="SHJ16562.1"/>
    <property type="molecule type" value="Genomic_DNA"/>
</dbReference>
<protein>
    <submittedName>
        <fullName evidence="1">Uncharacterized protein</fullName>
    </submittedName>
</protein>
<organism evidence="1 2">
    <name type="scientific">Flavobacterium haoranii</name>
    <dbReference type="NCBI Taxonomy" id="683124"/>
    <lineage>
        <taxon>Bacteria</taxon>
        <taxon>Pseudomonadati</taxon>
        <taxon>Bacteroidota</taxon>
        <taxon>Flavobacteriia</taxon>
        <taxon>Flavobacteriales</taxon>
        <taxon>Flavobacteriaceae</taxon>
        <taxon>Flavobacterium</taxon>
    </lineage>
</organism>
<dbReference type="RefSeq" id="WP_072783462.1">
    <property type="nucleotide sequence ID" value="NZ_CP045292.1"/>
</dbReference>
<reference evidence="1 2" key="1">
    <citation type="submission" date="2016-11" db="EMBL/GenBank/DDBJ databases">
        <authorList>
            <person name="Jaros S."/>
            <person name="Januszkiewicz K."/>
            <person name="Wedrychowicz H."/>
        </authorList>
    </citation>
    <scope>NUCLEOTIDE SEQUENCE [LARGE SCALE GENOMIC DNA]</scope>
    <source>
        <strain evidence="1 2">DSM 22807</strain>
    </source>
</reference>
<dbReference type="AlphaFoldDB" id="A0A1M6H354"/>
<keyword evidence="2" id="KW-1185">Reference proteome</keyword>
<dbReference type="Proteomes" id="UP000184232">
    <property type="component" value="Unassembled WGS sequence"/>
</dbReference>
<accession>A0A1M6H354</accession>
<evidence type="ECO:0000313" key="1">
    <source>
        <dbReference type="EMBL" id="SHJ16562.1"/>
    </source>
</evidence>
<name>A0A1M6H354_9FLAO</name>
<sequence>MFENEPNDFLLHKIMNSENYSHEYIKEMHNELEKRRIKNSSNEMLIFEFIFSEKYSKENLTNVGLELKNRGIDTSKFDDFTYIDCVVFQFPSGWESLLKEMFLKLKDNGWNAENRLHFNFSFGSINIEGLRNKSNPVLNDIVEDYISDLFKTCCHCSSTDKVEYFEDLYLCPSCMLEIINKREILEISKFGFVYYNGPIYENEIGRFDKIRWSEIKYVAFEQNLELDIIKVDLNKLTEEELSSNEETSNSFFRDNYISFSSDYHINFFELLGHIPQNILSTKIKEEINYVLKKIKKCKVCEKKAIINDKCLLCGNYSSQIEKPREIWIKRFGSKENYLQYLKDNYLNFTKNNYSHNYILENDKSFK</sequence>
<gene>
    <name evidence="1" type="ORF">SAMN05444337_1415</name>
</gene>
<evidence type="ECO:0000313" key="2">
    <source>
        <dbReference type="Proteomes" id="UP000184232"/>
    </source>
</evidence>
<proteinExistence type="predicted"/>